<protein>
    <submittedName>
        <fullName evidence="2">Uncharacterized protein</fullName>
    </submittedName>
</protein>
<keyword evidence="1" id="KW-0472">Membrane</keyword>
<reference evidence="2" key="2">
    <citation type="submission" date="2014-03" db="EMBL/GenBank/DDBJ databases">
        <authorList>
            <person name="Genoscope - CEA"/>
        </authorList>
    </citation>
    <scope>NUCLEOTIDE SEQUENCE</scope>
</reference>
<dbReference type="Proteomes" id="UP000193380">
    <property type="component" value="Unassembled WGS sequence"/>
</dbReference>
<gene>
    <name evidence="2" type="ORF">GSONMT00029819001</name>
</gene>
<accession>A0A060YUD4</accession>
<proteinExistence type="predicted"/>
<feature type="non-terminal residue" evidence="2">
    <location>
        <position position="1"/>
    </location>
</feature>
<dbReference type="PaxDb" id="8022-A0A060YUD4"/>
<organism evidence="2 3">
    <name type="scientific">Oncorhynchus mykiss</name>
    <name type="common">Rainbow trout</name>
    <name type="synonym">Salmo gairdneri</name>
    <dbReference type="NCBI Taxonomy" id="8022"/>
    <lineage>
        <taxon>Eukaryota</taxon>
        <taxon>Metazoa</taxon>
        <taxon>Chordata</taxon>
        <taxon>Craniata</taxon>
        <taxon>Vertebrata</taxon>
        <taxon>Euteleostomi</taxon>
        <taxon>Actinopterygii</taxon>
        <taxon>Neopterygii</taxon>
        <taxon>Teleostei</taxon>
        <taxon>Protacanthopterygii</taxon>
        <taxon>Salmoniformes</taxon>
        <taxon>Salmonidae</taxon>
        <taxon>Salmoninae</taxon>
        <taxon>Oncorhynchus</taxon>
    </lineage>
</organism>
<name>A0A060YUD4_ONCMY</name>
<sequence length="115" mass="13576">YIYGTSMTICVYTQGTSMTYIYIHIHTYMHAYMHAYIHTPPRSMSRTSSFSEYLCFVLSLTFVFLFNTAVNVNVCICFFVLEHHKEIIKKYMKMFFCLSQQKHLEMALHVCIGDL</sequence>
<evidence type="ECO:0000313" key="3">
    <source>
        <dbReference type="Proteomes" id="UP000193380"/>
    </source>
</evidence>
<feature type="transmembrane region" description="Helical" evidence="1">
    <location>
        <begin position="56"/>
        <end position="81"/>
    </location>
</feature>
<dbReference type="AlphaFoldDB" id="A0A060YUD4"/>
<evidence type="ECO:0000256" key="1">
    <source>
        <dbReference type="SAM" id="Phobius"/>
    </source>
</evidence>
<evidence type="ECO:0000313" key="2">
    <source>
        <dbReference type="EMBL" id="CDQ95473.1"/>
    </source>
</evidence>
<keyword evidence="1" id="KW-1133">Transmembrane helix</keyword>
<dbReference type="EMBL" id="FR921227">
    <property type="protein sequence ID" value="CDQ95473.1"/>
    <property type="molecule type" value="Genomic_DNA"/>
</dbReference>
<keyword evidence="1" id="KW-0812">Transmembrane</keyword>
<reference evidence="2" key="1">
    <citation type="journal article" date="2014" name="Nat. Commun.">
        <title>The rainbow trout genome provides novel insights into evolution after whole-genome duplication in vertebrates.</title>
        <authorList>
            <person name="Berthelot C."/>
            <person name="Brunet F."/>
            <person name="Chalopin D."/>
            <person name="Juanchich A."/>
            <person name="Bernard M."/>
            <person name="Noel B."/>
            <person name="Bento P."/>
            <person name="Da Silva C."/>
            <person name="Labadie K."/>
            <person name="Alberti A."/>
            <person name="Aury J.M."/>
            <person name="Louis A."/>
            <person name="Dehais P."/>
            <person name="Bardou P."/>
            <person name="Montfort J."/>
            <person name="Klopp C."/>
            <person name="Cabau C."/>
            <person name="Gaspin C."/>
            <person name="Thorgaard G.H."/>
            <person name="Boussaha M."/>
            <person name="Quillet E."/>
            <person name="Guyomard R."/>
            <person name="Galiana D."/>
            <person name="Bobe J."/>
            <person name="Volff J.N."/>
            <person name="Genet C."/>
            <person name="Wincker P."/>
            <person name="Jaillon O."/>
            <person name="Roest Crollius H."/>
            <person name="Guiguen Y."/>
        </authorList>
    </citation>
    <scope>NUCLEOTIDE SEQUENCE [LARGE SCALE GENOMIC DNA]</scope>
</reference>